<keyword evidence="3" id="KW-1185">Reference proteome</keyword>
<gene>
    <name evidence="2" type="ORF">DERP_000926</name>
</gene>
<evidence type="ECO:0000313" key="2">
    <source>
        <dbReference type="EMBL" id="KAH9420500.1"/>
    </source>
</evidence>
<comment type="caution">
    <text evidence="2">The sequence shown here is derived from an EMBL/GenBank/DDBJ whole genome shotgun (WGS) entry which is preliminary data.</text>
</comment>
<feature type="transmembrane region" description="Helical" evidence="1">
    <location>
        <begin position="41"/>
        <end position="61"/>
    </location>
</feature>
<dbReference type="Proteomes" id="UP000887458">
    <property type="component" value="Unassembled WGS sequence"/>
</dbReference>
<accession>A0ABQ8JD09</accession>
<evidence type="ECO:0000313" key="3">
    <source>
        <dbReference type="Proteomes" id="UP000887458"/>
    </source>
</evidence>
<proteinExistence type="predicted"/>
<reference evidence="2 3" key="1">
    <citation type="journal article" date="2018" name="J. Allergy Clin. Immunol.">
        <title>High-quality assembly of Dermatophagoides pteronyssinus genome and transcriptome reveals a wide range of novel allergens.</title>
        <authorList>
            <person name="Liu X.Y."/>
            <person name="Yang K.Y."/>
            <person name="Wang M.Q."/>
            <person name="Kwok J.S."/>
            <person name="Zeng X."/>
            <person name="Yang Z."/>
            <person name="Xiao X.J."/>
            <person name="Lau C.P."/>
            <person name="Li Y."/>
            <person name="Huang Z.M."/>
            <person name="Ba J.G."/>
            <person name="Yim A.K."/>
            <person name="Ouyang C.Y."/>
            <person name="Ngai S.M."/>
            <person name="Chan T.F."/>
            <person name="Leung E.L."/>
            <person name="Liu L."/>
            <person name="Liu Z.G."/>
            <person name="Tsui S.K."/>
        </authorList>
    </citation>
    <scope>NUCLEOTIDE SEQUENCE [LARGE SCALE GENOMIC DNA]</scope>
    <source>
        <strain evidence="2">Derp</strain>
    </source>
</reference>
<feature type="transmembrane region" description="Helical" evidence="1">
    <location>
        <begin position="81"/>
        <end position="108"/>
    </location>
</feature>
<keyword evidence="1" id="KW-0472">Membrane</keyword>
<organism evidence="2 3">
    <name type="scientific">Dermatophagoides pteronyssinus</name>
    <name type="common">European house dust mite</name>
    <dbReference type="NCBI Taxonomy" id="6956"/>
    <lineage>
        <taxon>Eukaryota</taxon>
        <taxon>Metazoa</taxon>
        <taxon>Ecdysozoa</taxon>
        <taxon>Arthropoda</taxon>
        <taxon>Chelicerata</taxon>
        <taxon>Arachnida</taxon>
        <taxon>Acari</taxon>
        <taxon>Acariformes</taxon>
        <taxon>Sarcoptiformes</taxon>
        <taxon>Astigmata</taxon>
        <taxon>Psoroptidia</taxon>
        <taxon>Analgoidea</taxon>
        <taxon>Pyroglyphidae</taxon>
        <taxon>Dermatophagoidinae</taxon>
        <taxon>Dermatophagoides</taxon>
    </lineage>
</organism>
<sequence>MLLLFVLLINICFGLIVGIFKSLLSANDDLDSKPVLFDTRLIIFGLITGGGGGGFLSLLLLSTNDDFDSKPVLFDTRLTIFGLITGGGGGFSSIIFFTTLILLLSFLFCFLESSSNLTCLIIGSFSFISDTSTNGDGVADNNAEYAIKRDGIQKNDSSVAFDLCAIEHANSPLLDIYLTPKPIVRPYCDNNKLIVNPNNLNNMITIII</sequence>
<protein>
    <submittedName>
        <fullName evidence="2">Uncharacterized protein</fullName>
    </submittedName>
</protein>
<keyword evidence="1" id="KW-1133">Transmembrane helix</keyword>
<reference evidence="2 3" key="2">
    <citation type="journal article" date="2022" name="Mol. Biol. Evol.">
        <title>Comparative Genomics Reveals Insights into the Divergent Evolution of Astigmatic Mites and Household Pest Adaptations.</title>
        <authorList>
            <person name="Xiong Q."/>
            <person name="Wan A.T."/>
            <person name="Liu X."/>
            <person name="Fung C.S."/>
            <person name="Xiao X."/>
            <person name="Malainual N."/>
            <person name="Hou J."/>
            <person name="Wang L."/>
            <person name="Wang M."/>
            <person name="Yang K.Y."/>
            <person name="Cui Y."/>
            <person name="Leung E.L."/>
            <person name="Nong W."/>
            <person name="Shin S.K."/>
            <person name="Au S.W."/>
            <person name="Jeong K.Y."/>
            <person name="Chew F.T."/>
            <person name="Hui J.H."/>
            <person name="Leung T.F."/>
            <person name="Tungtrongchitr A."/>
            <person name="Zhong N."/>
            <person name="Liu Z."/>
            <person name="Tsui S.K."/>
        </authorList>
    </citation>
    <scope>NUCLEOTIDE SEQUENCE [LARGE SCALE GENOMIC DNA]</scope>
    <source>
        <strain evidence="2">Derp</strain>
    </source>
</reference>
<keyword evidence="1" id="KW-0812">Transmembrane</keyword>
<dbReference type="EMBL" id="NJHN03000047">
    <property type="protein sequence ID" value="KAH9420500.1"/>
    <property type="molecule type" value="Genomic_DNA"/>
</dbReference>
<evidence type="ECO:0000256" key="1">
    <source>
        <dbReference type="SAM" id="Phobius"/>
    </source>
</evidence>
<name>A0ABQ8JD09_DERPT</name>